<protein>
    <recommendedName>
        <fullName evidence="5">DUF3108 domain-containing protein</fullName>
    </recommendedName>
</protein>
<accession>A0A7X1FSL4</accession>
<keyword evidence="2" id="KW-0732">Signal</keyword>
<evidence type="ECO:0000256" key="1">
    <source>
        <dbReference type="SAM" id="MobiDB-lite"/>
    </source>
</evidence>
<dbReference type="AlphaFoldDB" id="A0A7X1FSL4"/>
<feature type="chain" id="PRO_5031547520" description="DUF3108 domain-containing protein" evidence="2">
    <location>
        <begin position="33"/>
        <end position="236"/>
    </location>
</feature>
<dbReference type="Gene3D" id="2.60.120.200">
    <property type="match status" value="1"/>
</dbReference>
<name>A0A7X1FSL4_9SPHN</name>
<keyword evidence="4" id="KW-1185">Reference proteome</keyword>
<evidence type="ECO:0000313" key="3">
    <source>
        <dbReference type="EMBL" id="MBC2666099.1"/>
    </source>
</evidence>
<feature type="signal peptide" evidence="2">
    <location>
        <begin position="1"/>
        <end position="32"/>
    </location>
</feature>
<feature type="region of interest" description="Disordered" evidence="1">
    <location>
        <begin position="146"/>
        <end position="173"/>
    </location>
</feature>
<evidence type="ECO:0000313" key="4">
    <source>
        <dbReference type="Proteomes" id="UP000566813"/>
    </source>
</evidence>
<sequence length="236" mass="24815">MTAFAVEMKPMRPLLLAALLLAPVTLAAPALAAPAKPAKIGIFDGQSDVGNPKLAGGVTFSRGRYAIKSGGYNVARTRDEFHFVWRKVKGDFAMDARVAFTGPGITPHRKGGIMARASLGEGAAHIDATVMGDGPRSAVVRQADGGPTTISELEPRGPEAAGTPAPAPAPTVPQSVHLERRGNLFTIVLRAPGKPDLTRTTELALPEEIYLGLFLSAHNPEVVESATIDQVRLTAR</sequence>
<evidence type="ECO:0000256" key="2">
    <source>
        <dbReference type="SAM" id="SignalP"/>
    </source>
</evidence>
<proteinExistence type="predicted"/>
<evidence type="ECO:0008006" key="5">
    <source>
        <dbReference type="Google" id="ProtNLM"/>
    </source>
</evidence>
<dbReference type="RefSeq" id="WP_185664404.1">
    <property type="nucleotide sequence ID" value="NZ_JACLAW010000008.1"/>
</dbReference>
<dbReference type="Proteomes" id="UP000566813">
    <property type="component" value="Unassembled WGS sequence"/>
</dbReference>
<organism evidence="3 4">
    <name type="scientific">Novosphingobium flavum</name>
    <dbReference type="NCBI Taxonomy" id="1778672"/>
    <lineage>
        <taxon>Bacteria</taxon>
        <taxon>Pseudomonadati</taxon>
        <taxon>Pseudomonadota</taxon>
        <taxon>Alphaproteobacteria</taxon>
        <taxon>Sphingomonadales</taxon>
        <taxon>Sphingomonadaceae</taxon>
        <taxon>Novosphingobium</taxon>
    </lineage>
</organism>
<dbReference type="EMBL" id="JACLAW010000008">
    <property type="protein sequence ID" value="MBC2666099.1"/>
    <property type="molecule type" value="Genomic_DNA"/>
</dbReference>
<gene>
    <name evidence="3" type="ORF">H7F51_11280</name>
</gene>
<comment type="caution">
    <text evidence="3">The sequence shown here is derived from an EMBL/GenBank/DDBJ whole genome shotgun (WGS) entry which is preliminary data.</text>
</comment>
<reference evidence="3 4" key="1">
    <citation type="submission" date="2020-08" db="EMBL/GenBank/DDBJ databases">
        <title>The genome sequence of type strain Novosphingobium flavum NBRC 111647.</title>
        <authorList>
            <person name="Liu Y."/>
        </authorList>
    </citation>
    <scope>NUCLEOTIDE SEQUENCE [LARGE SCALE GENOMIC DNA]</scope>
    <source>
        <strain evidence="3 4">NBRC 111647</strain>
    </source>
</reference>